<dbReference type="Gene3D" id="1.20.1260.10">
    <property type="match status" value="1"/>
</dbReference>
<sequence length="145" mass="16633">MEELVSKMKVVLASTFAIYLKAHNFHWNVEGPAFPMFHEFFGDLYEEYFSAVDPIAEEIRTLGAYAPGSFVRYKEDSVVADEINIPSALSMATKLKEDNMKIIVLLKETQKIAEKENAVGLANFLQDRIDKHYKHDWMLRSVTKA</sequence>
<proteinExistence type="inferred from homology"/>
<evidence type="ECO:0000313" key="3">
    <source>
        <dbReference type="EMBL" id="CAB4181982.1"/>
    </source>
</evidence>
<keyword evidence="3" id="KW-0238">DNA-binding</keyword>
<dbReference type="InterPro" id="IPR012347">
    <property type="entry name" value="Ferritin-like"/>
</dbReference>
<dbReference type="Pfam" id="PF00210">
    <property type="entry name" value="Ferritin"/>
    <property type="match status" value="1"/>
</dbReference>
<evidence type="ECO:0000256" key="1">
    <source>
        <dbReference type="ARBA" id="ARBA00009497"/>
    </source>
</evidence>
<dbReference type="PANTHER" id="PTHR42932">
    <property type="entry name" value="GENERAL STRESS PROTEIN 20U"/>
    <property type="match status" value="1"/>
</dbReference>
<dbReference type="PANTHER" id="PTHR42932:SF3">
    <property type="entry name" value="DNA PROTECTION DURING STARVATION PROTEIN"/>
    <property type="match status" value="1"/>
</dbReference>
<dbReference type="InterPro" id="IPR009078">
    <property type="entry name" value="Ferritin-like_SF"/>
</dbReference>
<dbReference type="EMBL" id="LR797022">
    <property type="protein sequence ID" value="CAB4181982.1"/>
    <property type="molecule type" value="Genomic_DNA"/>
</dbReference>
<evidence type="ECO:0000259" key="2">
    <source>
        <dbReference type="Pfam" id="PF00210"/>
    </source>
</evidence>
<comment type="similarity">
    <text evidence="1">Belongs to the Dps family.</text>
</comment>
<reference evidence="3" key="1">
    <citation type="submission" date="2020-05" db="EMBL/GenBank/DDBJ databases">
        <authorList>
            <person name="Chiriac C."/>
            <person name="Salcher M."/>
            <person name="Ghai R."/>
            <person name="Kavagutti S V."/>
        </authorList>
    </citation>
    <scope>NUCLEOTIDE SEQUENCE</scope>
</reference>
<name>A0A6J5QEL8_9CAUD</name>
<accession>A0A6J5QEL8</accession>
<dbReference type="PIRSF" id="PIRSF005900">
    <property type="entry name" value="Dps"/>
    <property type="match status" value="1"/>
</dbReference>
<dbReference type="GO" id="GO:0008199">
    <property type="term" value="F:ferric iron binding"/>
    <property type="evidence" value="ECO:0007669"/>
    <property type="project" value="InterPro"/>
</dbReference>
<gene>
    <name evidence="3" type="ORF">UFOVP1071_104</name>
</gene>
<dbReference type="SUPFAM" id="SSF47240">
    <property type="entry name" value="Ferritin-like"/>
    <property type="match status" value="1"/>
</dbReference>
<organism evidence="3">
    <name type="scientific">uncultured Caudovirales phage</name>
    <dbReference type="NCBI Taxonomy" id="2100421"/>
    <lineage>
        <taxon>Viruses</taxon>
        <taxon>Duplodnaviria</taxon>
        <taxon>Heunggongvirae</taxon>
        <taxon>Uroviricota</taxon>
        <taxon>Caudoviricetes</taxon>
        <taxon>Peduoviridae</taxon>
        <taxon>Maltschvirus</taxon>
        <taxon>Maltschvirus maltsch</taxon>
    </lineage>
</organism>
<dbReference type="InterPro" id="IPR002177">
    <property type="entry name" value="DPS_DNA-bd"/>
</dbReference>
<feature type="domain" description="Ferritin/DPS" evidence="2">
    <location>
        <begin position="11"/>
        <end position="142"/>
    </location>
</feature>
<protein>
    <submittedName>
        <fullName evidence="3">Dps DNA-binding ferritin-like protein (Oxidative damage protectant)</fullName>
    </submittedName>
</protein>
<dbReference type="GO" id="GO:0003677">
    <property type="term" value="F:DNA binding"/>
    <property type="evidence" value="ECO:0007669"/>
    <property type="project" value="UniProtKB-KW"/>
</dbReference>
<dbReference type="PRINTS" id="PR01346">
    <property type="entry name" value="HELNAPAPROT"/>
</dbReference>
<dbReference type="CDD" id="cd01043">
    <property type="entry name" value="DPS"/>
    <property type="match status" value="1"/>
</dbReference>
<dbReference type="InterPro" id="IPR008331">
    <property type="entry name" value="Ferritin_DPS_dom"/>
</dbReference>